<dbReference type="SUPFAM" id="SSF50978">
    <property type="entry name" value="WD40 repeat-like"/>
    <property type="match status" value="1"/>
</dbReference>
<dbReference type="InterPro" id="IPR056165">
    <property type="entry name" value="Beta-prop_ELP1_2nd"/>
</dbReference>
<dbReference type="PIRSF" id="PIRSF017233">
    <property type="entry name" value="IKAP"/>
    <property type="match status" value="1"/>
</dbReference>
<evidence type="ECO:0000259" key="9">
    <source>
        <dbReference type="Pfam" id="PF23797"/>
    </source>
</evidence>
<dbReference type="Gene3D" id="1.25.40.470">
    <property type="match status" value="1"/>
</dbReference>
<evidence type="ECO:0000256" key="1">
    <source>
        <dbReference type="ARBA" id="ARBA00005043"/>
    </source>
</evidence>
<evidence type="ECO:0000259" key="10">
    <source>
        <dbReference type="Pfam" id="PF23878"/>
    </source>
</evidence>
<evidence type="ECO:0000313" key="13">
    <source>
        <dbReference type="EMBL" id="MBW97327.1"/>
    </source>
</evidence>
<feature type="domain" description="ELP1 N-terminal second beta-propeller" evidence="9">
    <location>
        <begin position="364"/>
        <end position="681"/>
    </location>
</feature>
<feature type="domain" description="ELP1 first N-terminal beta-propeller" evidence="8">
    <location>
        <begin position="175"/>
        <end position="330"/>
    </location>
</feature>
<keyword evidence="4" id="KW-0819">tRNA processing</keyword>
<dbReference type="InterPro" id="IPR036322">
    <property type="entry name" value="WD40_repeat_dom_sf"/>
</dbReference>
<evidence type="ECO:0000256" key="2">
    <source>
        <dbReference type="ARBA" id="ARBA00006086"/>
    </source>
</evidence>
<evidence type="ECO:0000256" key="7">
    <source>
        <dbReference type="SAM" id="MobiDB-lite"/>
    </source>
</evidence>
<comment type="subcellular location">
    <subcellularLocation>
        <location evidence="6">Cytoplasm</location>
    </subcellularLocation>
    <subcellularLocation>
        <location evidence="6">Nucleus</location>
    </subcellularLocation>
</comment>
<dbReference type="EMBL" id="GGEC01016842">
    <property type="protein sequence ID" value="MBW97325.1"/>
    <property type="molecule type" value="Transcribed_RNA"/>
</dbReference>
<dbReference type="Pfam" id="PF23936">
    <property type="entry name" value="HB_ELP1"/>
    <property type="match status" value="1"/>
</dbReference>
<dbReference type="EMBL" id="GGEC01016844">
    <property type="protein sequence ID" value="MBW97327.1"/>
    <property type="molecule type" value="Transcribed_RNA"/>
</dbReference>
<accession>A0A2P2JV26</accession>
<feature type="domain" description="ELP1 three-helical bundle" evidence="12">
    <location>
        <begin position="1110"/>
        <end position="1266"/>
    </location>
</feature>
<protein>
    <recommendedName>
        <fullName evidence="5 6">Elongator complex protein 1</fullName>
    </recommendedName>
</protein>
<evidence type="ECO:0000259" key="11">
    <source>
        <dbReference type="Pfam" id="PF23925"/>
    </source>
</evidence>
<dbReference type="Gene3D" id="2.130.10.10">
    <property type="entry name" value="YVTN repeat-like/Quinoprotein amine dehydrogenase"/>
    <property type="match status" value="1"/>
</dbReference>
<comment type="pathway">
    <text evidence="1">tRNA modification; 5-methoxycarbonylmethyl-2-thiouridine-tRNA biosynthesis.</text>
</comment>
<name>A0A2P2JV26_RHIMU</name>
<dbReference type="PANTHER" id="PTHR12747:SF0">
    <property type="entry name" value="ELONGATOR COMPLEX PROTEIN 1"/>
    <property type="match status" value="1"/>
</dbReference>
<reference evidence="13" key="1">
    <citation type="submission" date="2018-02" db="EMBL/GenBank/DDBJ databases">
        <title>Rhizophora mucronata_Transcriptome.</title>
        <authorList>
            <person name="Meera S.P."/>
            <person name="Sreeshan A."/>
            <person name="Augustine A."/>
        </authorList>
    </citation>
    <scope>NUCLEOTIDE SEQUENCE</scope>
    <source>
        <tissue evidence="13">Leaf</tissue>
    </source>
</reference>
<evidence type="ECO:0000259" key="8">
    <source>
        <dbReference type="Pfam" id="PF04762"/>
    </source>
</evidence>
<comment type="similarity">
    <text evidence="2 6">Belongs to the ELP1/IKA1 family.</text>
</comment>
<dbReference type="GO" id="GO:0005829">
    <property type="term" value="C:cytosol"/>
    <property type="evidence" value="ECO:0007669"/>
    <property type="project" value="TreeGrafter"/>
</dbReference>
<dbReference type="GO" id="GO:0005634">
    <property type="term" value="C:nucleus"/>
    <property type="evidence" value="ECO:0007669"/>
    <property type="project" value="UniProtKB-SubCell"/>
</dbReference>
<feature type="domain" description="ELP1 alpha-solenoid" evidence="11">
    <location>
        <begin position="706"/>
        <end position="927"/>
    </location>
</feature>
<dbReference type="GO" id="GO:0033588">
    <property type="term" value="C:elongator holoenzyme complex"/>
    <property type="evidence" value="ECO:0007669"/>
    <property type="project" value="InterPro"/>
</dbReference>
<dbReference type="PANTHER" id="PTHR12747">
    <property type="entry name" value="ELONGATOR COMPLEX PROTEIN 1"/>
    <property type="match status" value="1"/>
</dbReference>
<evidence type="ECO:0000256" key="3">
    <source>
        <dbReference type="ARBA" id="ARBA00022490"/>
    </source>
</evidence>
<dbReference type="Pfam" id="PF23925">
    <property type="entry name" value="A-sol_ELP1"/>
    <property type="match status" value="1"/>
</dbReference>
<sequence length="1321" mass="147740">MNNLKLYSEISLNLELRSVHETIVSFALDIERNRLFFASSSNLIYTTQLSSFQDGKAWSRSILSAVVRSVDVENADSITCFDYLMEKEALILGTANGMLLLHAVDDNSTEVVGRVDGGVKCISPSPGGDLLAIVTGFGQLLVMTHDWDLLYEVSLLDDQPDAYDVRELDLPSRNVLESSVSWRGDGKYLATLCDLGNSCSLYKRIKVWEQDSGALHAASDSKAFMGTVLEWMPSGAKIAAVYDRRSESECPAVAFYERNGLVRSSFSIGEPMDATVEYLKWNCSSDLLASVVRCHGYDCVKVWFFSNNRWYLKHEIRHSRHDGVRFMWDPIKPLQLFCWTLRGQITVYNFIWTTAVMDNSVALVIDGPNVLVTPLSLSVMPPPLYSFSLKFPGAVCDLAFHCKNTKNCLTAYLSDGCLCVAELPELVTWEELEGKEFNIEASISETVFKSFAHLTWLDSHVILAVSLYDSSHGDGFSHCSLSEDGPRGLYLQEIELVCSEGCLPGSVTGSGWHAKSSFKTYFEGQVISISHNPVKRYSAFVQFDGGKVLEYTSKLGLVDTGKHDDVGFSSSCPWMGVIAVSNNGLLRPLLFGFDVIGRLHIGGKTLCNNCRSFSFYSNLADQVMTHLILATKQDCLFIVDINDIQHGEVDLKYGNFVYSSNRREEQNMNFINIWERGAQIIGVLHGDDAGVIMQTNRGNLECLYPRKLVLASIVNALMQGRFRDAQLMVRRHRIDFNIIVDHCGWQAFLQSASEFVKQVNNLSYLTEFVCSIRNGNIMETLYKNYLPSTFQKVVEDVKAKELKSFDSSNKVSAVLLAVRKALEEQVPETPARELCILTTLAHCDPPALEEALERIKIIREMELTNSNDPRRISFPSAEEALKHLLWLSDSEAVFEAALGLYDLNLAAMVALNSQRDPKEFLPYLQELEHMPDLIMRYSIDLRLHRFEKALKHIISAGEAYYSDCMNLLNKNPQLFPLGLQLISDHTKRMQVLEAWGDHLSEEKCFEDAATTYLCCSSSEKALKAYRACGNWGGVLTVAGLLKFGKDEIIQLAYDLCEELQALGKPGEAAKIALEYCGDVNGGINLLVSAREWEEALRVAYVHMRDDLILEVRNASLECASTLISEFEESLEKVGKYLTRYLAVRQRRLLLAAKLQSEDVSMNDLDEDTASEASSRFSGMSAYTRGTRPGSAASVSPSVTSKGRDVRRQKSRGKIRPGSPGEEIALVEHLKGMSLTDGAKRELRSLLVSLVILGSEETAKKLQRMGENFQLSQMAAVKLAKDTMANNTINEQTQTLQHYISIMKREVEFSEALSWRSKIFSS</sequence>
<dbReference type="GO" id="GO:0002926">
    <property type="term" value="P:tRNA wobble base 5-methoxycarbonylmethyl-2-thiouridinylation"/>
    <property type="evidence" value="ECO:0007669"/>
    <property type="project" value="TreeGrafter"/>
</dbReference>
<dbReference type="InterPro" id="IPR056167">
    <property type="entry name" value="A-sol_ELP1"/>
</dbReference>
<feature type="domain" description="ELP1 first N-terminal beta-propeller" evidence="8">
    <location>
        <begin position="1"/>
        <end position="160"/>
    </location>
</feature>
<dbReference type="Pfam" id="PF23797">
    <property type="entry name" value="Beta-prop_ELP1_2nd"/>
    <property type="match status" value="1"/>
</dbReference>
<keyword evidence="6" id="KW-0539">Nucleus</keyword>
<dbReference type="InterPro" id="IPR006849">
    <property type="entry name" value="Elp1"/>
</dbReference>
<dbReference type="InterPro" id="IPR015943">
    <property type="entry name" value="WD40/YVTN_repeat-like_dom_sf"/>
</dbReference>
<evidence type="ECO:0000259" key="12">
    <source>
        <dbReference type="Pfam" id="PF23936"/>
    </source>
</evidence>
<dbReference type="InterPro" id="IPR056164">
    <property type="entry name" value="Beta-prop_ELP1_1st"/>
</dbReference>
<feature type="region of interest" description="Disordered" evidence="7">
    <location>
        <begin position="1166"/>
        <end position="1219"/>
    </location>
</feature>
<dbReference type="InterPro" id="IPR056169">
    <property type="entry name" value="HB_ELP1"/>
</dbReference>
<comment type="function">
    <text evidence="6">Component of the elongator complex which is required for multiple tRNA modifications, including mcm5U (5-methoxycarbonylmethyl uridine), mcm5s2U (5-methoxycarbonylmethyl-2-thiouridine), and ncm5U (5-carbamoylmethyl uridine). The elongator complex catalyzes formation of carboxymethyluridine in the wobble base at position 34 in tRNAs.</text>
</comment>
<dbReference type="Pfam" id="PF23878">
    <property type="entry name" value="TPR_ELP1"/>
    <property type="match status" value="1"/>
</dbReference>
<proteinExistence type="inferred from homology"/>
<evidence type="ECO:0000256" key="4">
    <source>
        <dbReference type="ARBA" id="ARBA00022694"/>
    </source>
</evidence>
<organism evidence="13">
    <name type="scientific">Rhizophora mucronata</name>
    <name type="common">Asiatic mangrove</name>
    <dbReference type="NCBI Taxonomy" id="61149"/>
    <lineage>
        <taxon>Eukaryota</taxon>
        <taxon>Viridiplantae</taxon>
        <taxon>Streptophyta</taxon>
        <taxon>Embryophyta</taxon>
        <taxon>Tracheophyta</taxon>
        <taxon>Spermatophyta</taxon>
        <taxon>Magnoliopsida</taxon>
        <taxon>eudicotyledons</taxon>
        <taxon>Gunneridae</taxon>
        <taxon>Pentapetalae</taxon>
        <taxon>rosids</taxon>
        <taxon>fabids</taxon>
        <taxon>Malpighiales</taxon>
        <taxon>Rhizophoraceae</taxon>
        <taxon>Rhizophora</taxon>
    </lineage>
</organism>
<feature type="domain" description="ELP1 TPR" evidence="10">
    <location>
        <begin position="936"/>
        <end position="1097"/>
    </location>
</feature>
<dbReference type="GO" id="GO:0000049">
    <property type="term" value="F:tRNA binding"/>
    <property type="evidence" value="ECO:0007669"/>
    <property type="project" value="TreeGrafter"/>
</dbReference>
<evidence type="ECO:0000256" key="5">
    <source>
        <dbReference type="ARBA" id="ARBA00029535"/>
    </source>
</evidence>
<dbReference type="UniPathway" id="UPA00988"/>
<keyword evidence="3 6" id="KW-0963">Cytoplasm</keyword>
<dbReference type="InterPro" id="IPR056166">
    <property type="entry name" value="TPR_ELP1"/>
</dbReference>
<dbReference type="Pfam" id="PF04762">
    <property type="entry name" value="Beta-prop_ELP1_1st"/>
    <property type="match status" value="2"/>
</dbReference>
<evidence type="ECO:0000256" key="6">
    <source>
        <dbReference type="PIRNR" id="PIRNR017233"/>
    </source>
</evidence>